<evidence type="ECO:0000313" key="4">
    <source>
        <dbReference type="Proteomes" id="UP000301475"/>
    </source>
</evidence>
<protein>
    <recommendedName>
        <fullName evidence="2">Phosphatidic acid phosphatase type 2/haloperoxidase domain-containing protein</fullName>
    </recommendedName>
</protein>
<keyword evidence="4" id="KW-1185">Reference proteome</keyword>
<name>A0A4P8XT79_9FIRM</name>
<evidence type="ECO:0000259" key="2">
    <source>
        <dbReference type="Pfam" id="PF01569"/>
    </source>
</evidence>
<keyword evidence="1" id="KW-1133">Transmembrane helix</keyword>
<sequence>MFDMKKQLIPRYAYLPIVVCLVWNTLVYNMTRFFTNKMTHYDFSIKLDSYIPYVSSFVVIYVLSYALWIIGFLVFAKESRSLCNELFAAEFVCKTICLFCFVIIPTTMTRANVPSGGVLNWLTNAVYSLDQPNNLFPSIHCMESWICFRGALRCKKVHPMYSKVWFVLAVLICMSTVFVKQHVFVDIIGGIVVAEIGLFLSKKFNLGRAYDVVRYKFISFVRPKKKTNKVVLKK</sequence>
<proteinExistence type="predicted"/>
<dbReference type="KEGG" id="ruj:E5Z56_01590"/>
<feature type="transmembrane region" description="Helical" evidence="1">
    <location>
        <begin position="160"/>
        <end position="177"/>
    </location>
</feature>
<keyword evidence="1" id="KW-0812">Transmembrane</keyword>
<dbReference type="AlphaFoldDB" id="A0A4P8XT79"/>
<organism evidence="3 4">
    <name type="scientific">Ruminococcus bovis</name>
    <dbReference type="NCBI Taxonomy" id="2564099"/>
    <lineage>
        <taxon>Bacteria</taxon>
        <taxon>Bacillati</taxon>
        <taxon>Bacillota</taxon>
        <taxon>Clostridia</taxon>
        <taxon>Eubacteriales</taxon>
        <taxon>Oscillospiraceae</taxon>
        <taxon>Ruminococcus</taxon>
    </lineage>
</organism>
<dbReference type="RefSeq" id="WP_138156233.1">
    <property type="nucleotide sequence ID" value="NZ_CP039381.1"/>
</dbReference>
<feature type="transmembrane region" description="Helical" evidence="1">
    <location>
        <begin position="183"/>
        <end position="200"/>
    </location>
</feature>
<keyword evidence="1" id="KW-0472">Membrane</keyword>
<feature type="transmembrane region" description="Helical" evidence="1">
    <location>
        <begin position="50"/>
        <end position="76"/>
    </location>
</feature>
<dbReference type="EMBL" id="CP039381">
    <property type="protein sequence ID" value="QCT06141.1"/>
    <property type="molecule type" value="Genomic_DNA"/>
</dbReference>
<dbReference type="InterPro" id="IPR036938">
    <property type="entry name" value="PAP2/HPO_sf"/>
</dbReference>
<reference evidence="3 4" key="1">
    <citation type="submission" date="2019-04" db="EMBL/GenBank/DDBJ databases">
        <authorList>
            <person name="Embree M."/>
            <person name="Gaffney J.R."/>
        </authorList>
    </citation>
    <scope>NUCLEOTIDE SEQUENCE [LARGE SCALE GENOMIC DNA]</scope>
    <source>
        <strain evidence="3 4">JE7A12</strain>
    </source>
</reference>
<dbReference type="Pfam" id="PF01569">
    <property type="entry name" value="PAP2"/>
    <property type="match status" value="1"/>
</dbReference>
<dbReference type="OrthoDB" id="9790723at2"/>
<dbReference type="Proteomes" id="UP000301475">
    <property type="component" value="Chromosome"/>
</dbReference>
<dbReference type="InterPro" id="IPR000326">
    <property type="entry name" value="PAP2/HPO"/>
</dbReference>
<gene>
    <name evidence="3" type="ORF">E5Z56_01590</name>
</gene>
<evidence type="ECO:0000313" key="3">
    <source>
        <dbReference type="EMBL" id="QCT06141.1"/>
    </source>
</evidence>
<feature type="transmembrane region" description="Helical" evidence="1">
    <location>
        <begin position="12"/>
        <end position="30"/>
    </location>
</feature>
<feature type="domain" description="Phosphatidic acid phosphatase type 2/haloperoxidase" evidence="2">
    <location>
        <begin position="130"/>
        <end position="201"/>
    </location>
</feature>
<dbReference type="GO" id="GO:0016020">
    <property type="term" value="C:membrane"/>
    <property type="evidence" value="ECO:0007669"/>
    <property type="project" value="UniProtKB-SubCell"/>
</dbReference>
<accession>A0A4P8XT79</accession>
<evidence type="ECO:0000256" key="1">
    <source>
        <dbReference type="SAM" id="Phobius"/>
    </source>
</evidence>
<dbReference type="SUPFAM" id="SSF48317">
    <property type="entry name" value="Acid phosphatase/Vanadium-dependent haloperoxidase"/>
    <property type="match status" value="1"/>
</dbReference>